<dbReference type="Pfam" id="PF00544">
    <property type="entry name" value="Pectate_lyase_4"/>
    <property type="match status" value="1"/>
</dbReference>
<dbReference type="InterPro" id="IPR045032">
    <property type="entry name" value="PEL"/>
</dbReference>
<organism evidence="11 12">
    <name type="scientific">Saxophila tyrrhenica</name>
    <dbReference type="NCBI Taxonomy" id="1690608"/>
    <lineage>
        <taxon>Eukaryota</taxon>
        <taxon>Fungi</taxon>
        <taxon>Dikarya</taxon>
        <taxon>Ascomycota</taxon>
        <taxon>Pezizomycotina</taxon>
        <taxon>Dothideomycetes</taxon>
        <taxon>Dothideomycetidae</taxon>
        <taxon>Mycosphaerellales</taxon>
        <taxon>Extremaceae</taxon>
        <taxon>Saxophila</taxon>
    </lineage>
</organism>
<evidence type="ECO:0000256" key="3">
    <source>
        <dbReference type="ARBA" id="ARBA00022525"/>
    </source>
</evidence>
<name>A0AAV9PJH7_9PEZI</name>
<comment type="catalytic activity">
    <reaction evidence="6">
        <text>Eliminative cleavage of (1-&gt;4)-alpha-D-galacturonan methyl ester to give oligosaccharides with 4-deoxy-6-O-methyl-alpha-D-galact-4-enuronosyl groups at their non-reducing ends.</text>
        <dbReference type="EC" id="4.2.2.10"/>
    </reaction>
</comment>
<evidence type="ECO:0000256" key="7">
    <source>
        <dbReference type="ARBA" id="ARBA00039082"/>
    </source>
</evidence>
<keyword evidence="8" id="KW-0624">Polysaccharide degradation</keyword>
<dbReference type="PANTHER" id="PTHR31683">
    <property type="entry name" value="PECTATE LYASE 18-RELATED"/>
    <property type="match status" value="1"/>
</dbReference>
<protein>
    <recommendedName>
        <fullName evidence="7">pectin lyase</fullName>
        <ecNumber evidence="7">4.2.2.10</ecNumber>
    </recommendedName>
</protein>
<dbReference type="RefSeq" id="XP_064661478.1">
    <property type="nucleotide sequence ID" value="XM_064800139.1"/>
</dbReference>
<keyword evidence="12" id="KW-1185">Reference proteome</keyword>
<dbReference type="GO" id="GO:0005576">
    <property type="term" value="C:extracellular region"/>
    <property type="evidence" value="ECO:0007669"/>
    <property type="project" value="UniProtKB-SubCell"/>
</dbReference>
<dbReference type="SUPFAM" id="SSF51126">
    <property type="entry name" value="Pectin lyase-like"/>
    <property type="match status" value="1"/>
</dbReference>
<evidence type="ECO:0000259" key="10">
    <source>
        <dbReference type="SMART" id="SM00656"/>
    </source>
</evidence>
<dbReference type="PANTHER" id="PTHR31683:SF16">
    <property type="entry name" value="PECTIN LYASE A-RELATED"/>
    <property type="match status" value="1"/>
</dbReference>
<dbReference type="InterPro" id="IPR011050">
    <property type="entry name" value="Pectin_lyase_fold/virulence"/>
</dbReference>
<evidence type="ECO:0000256" key="4">
    <source>
        <dbReference type="ARBA" id="ARBA00022729"/>
    </source>
</evidence>
<dbReference type="Proteomes" id="UP001337655">
    <property type="component" value="Unassembled WGS sequence"/>
</dbReference>
<evidence type="ECO:0000313" key="11">
    <source>
        <dbReference type="EMBL" id="KAK5172760.1"/>
    </source>
</evidence>
<keyword evidence="5 8" id="KW-0456">Lyase</keyword>
<gene>
    <name evidence="11" type="ORF">LTR77_002880</name>
</gene>
<sequence length="376" mass="38928">MHHSAYFVSVLATITSLARAQTVSGTPEGFAAGTTGGAAGSTVTPSSTDELVSYLTSSDPLTIVLSTTFDFTGTEGTTSETGCAPWGTGSGCQLAINANDWCTNYESDAPSVSVSYDNAGTTPIDVASDKTVIGVGSSGVIKGKGLRLANGVSNIIIQNIAITELNPQYVWGGDAITLDGSSNIWIDHVHTSLIGRQHIVSGYNANTAVTISNCEIDGVTDWSASCDGHHYWALYFTGEGDQITFKGNYVHHTSGRSPKIDEGSFVHLPNNYWYANSGHAFEGADGYALVEGSVFQDVVEPENGWAGAMFAPTSDSSSCASALGRDCPANIFGNSGSLSESDTSVLDQFGSLEVADALDAASAQSSVPDNAGVGKI</sequence>
<comment type="subcellular location">
    <subcellularLocation>
        <location evidence="1 8">Secreted</location>
    </subcellularLocation>
</comment>
<dbReference type="GO" id="GO:0047490">
    <property type="term" value="F:pectin lyase activity"/>
    <property type="evidence" value="ECO:0007669"/>
    <property type="project" value="UniProtKB-EC"/>
</dbReference>
<keyword evidence="8" id="KW-0119">Carbohydrate metabolism</keyword>
<reference evidence="11 12" key="1">
    <citation type="submission" date="2023-08" db="EMBL/GenBank/DDBJ databases">
        <title>Black Yeasts Isolated from many extreme environments.</title>
        <authorList>
            <person name="Coleine C."/>
            <person name="Stajich J.E."/>
            <person name="Selbmann L."/>
        </authorList>
    </citation>
    <scope>NUCLEOTIDE SEQUENCE [LARGE SCALE GENOMIC DNA]</scope>
    <source>
        <strain evidence="11 12">CCFEE 5935</strain>
    </source>
</reference>
<dbReference type="InterPro" id="IPR012334">
    <property type="entry name" value="Pectin_lyas_fold"/>
</dbReference>
<dbReference type="AlphaFoldDB" id="A0AAV9PJH7"/>
<evidence type="ECO:0000256" key="6">
    <source>
        <dbReference type="ARBA" id="ARBA00036818"/>
    </source>
</evidence>
<comment type="caution">
    <text evidence="11">The sequence shown here is derived from an EMBL/GenBank/DDBJ whole genome shotgun (WGS) entry which is preliminary data.</text>
</comment>
<evidence type="ECO:0000256" key="5">
    <source>
        <dbReference type="ARBA" id="ARBA00023239"/>
    </source>
</evidence>
<dbReference type="SMART" id="SM00656">
    <property type="entry name" value="Amb_all"/>
    <property type="match status" value="1"/>
</dbReference>
<proteinExistence type="inferred from homology"/>
<feature type="domain" description="Pectate lyase" evidence="10">
    <location>
        <begin position="95"/>
        <end position="301"/>
    </location>
</feature>
<keyword evidence="3 8" id="KW-0964">Secreted</keyword>
<dbReference type="Gene3D" id="2.160.20.10">
    <property type="entry name" value="Single-stranded right-handed beta-helix, Pectin lyase-like"/>
    <property type="match status" value="1"/>
</dbReference>
<feature type="signal peptide" evidence="9">
    <location>
        <begin position="1"/>
        <end position="20"/>
    </location>
</feature>
<dbReference type="GO" id="GO:0000272">
    <property type="term" value="P:polysaccharide catabolic process"/>
    <property type="evidence" value="ECO:0007669"/>
    <property type="project" value="UniProtKB-KW"/>
</dbReference>
<evidence type="ECO:0000256" key="9">
    <source>
        <dbReference type="SAM" id="SignalP"/>
    </source>
</evidence>
<accession>A0AAV9PJH7</accession>
<evidence type="ECO:0000256" key="2">
    <source>
        <dbReference type="ARBA" id="ARBA00010980"/>
    </source>
</evidence>
<dbReference type="InterPro" id="IPR002022">
    <property type="entry name" value="Pec_lyase"/>
</dbReference>
<dbReference type="GeneID" id="89924227"/>
<evidence type="ECO:0000256" key="8">
    <source>
        <dbReference type="RuleBase" id="RU361173"/>
    </source>
</evidence>
<feature type="chain" id="PRO_5043350737" description="pectin lyase" evidence="9">
    <location>
        <begin position="21"/>
        <end position="376"/>
    </location>
</feature>
<dbReference type="FunFam" id="2.160.20.10:FF:000003">
    <property type="entry name" value="Pectin lyase F"/>
    <property type="match status" value="1"/>
</dbReference>
<dbReference type="EC" id="4.2.2.10" evidence="7"/>
<evidence type="ECO:0000256" key="1">
    <source>
        <dbReference type="ARBA" id="ARBA00004613"/>
    </source>
</evidence>
<dbReference type="EMBL" id="JAVRRT010000004">
    <property type="protein sequence ID" value="KAK5172760.1"/>
    <property type="molecule type" value="Genomic_DNA"/>
</dbReference>
<comment type="similarity">
    <text evidence="2 8">Belongs to the polysaccharide lyase 1 family.</text>
</comment>
<keyword evidence="4 9" id="KW-0732">Signal</keyword>
<dbReference type="GO" id="GO:0030570">
    <property type="term" value="F:pectate lyase activity"/>
    <property type="evidence" value="ECO:0007669"/>
    <property type="project" value="InterPro"/>
</dbReference>
<evidence type="ECO:0000313" key="12">
    <source>
        <dbReference type="Proteomes" id="UP001337655"/>
    </source>
</evidence>